<dbReference type="SUPFAM" id="SSF53474">
    <property type="entry name" value="alpha/beta-Hydrolases"/>
    <property type="match status" value="1"/>
</dbReference>
<dbReference type="InterPro" id="IPR050266">
    <property type="entry name" value="AB_hydrolase_sf"/>
</dbReference>
<keyword evidence="3" id="KW-0378">Hydrolase</keyword>
<organism evidence="3 4">
    <name type="scientific">Streptomyces axinellae</name>
    <dbReference type="NCBI Taxonomy" id="552788"/>
    <lineage>
        <taxon>Bacteria</taxon>
        <taxon>Bacillati</taxon>
        <taxon>Actinomycetota</taxon>
        <taxon>Actinomycetes</taxon>
        <taxon>Kitasatosporales</taxon>
        <taxon>Streptomycetaceae</taxon>
        <taxon>Streptomyces</taxon>
    </lineage>
</organism>
<sequence>MHGLRIPGGKLVRMPHFTSYDGARLAYHVRTADPAGTGTRHDTGTRPDIGAHPGAGAGDGRAPGTPPLVCLAGGPAREAAYLGDLGGLGAYRTLIVPDMRGTGDSPPAADPAAYAFTAHAEDLEALRAHLGLERFALLAHDAAAATAQAYAARYADRLSHLVLLNPGSRLQNQLPDDARQIFESRAADEDWWEDAYVAVQLLGHATDLDEIRGLLLRAAPMAYGRWELPQQEHAAAEGEQLNPVPRAAFWQGVGEEERLALLGRLSAVRAPVLVVTGDLDAITGMRAGEAVAACFPHARLRPLHGVGHYPWVDEPEMLRPLVEDFLADAPER</sequence>
<dbReference type="GO" id="GO:0016787">
    <property type="term" value="F:hydrolase activity"/>
    <property type="evidence" value="ECO:0007669"/>
    <property type="project" value="UniProtKB-KW"/>
</dbReference>
<comment type="caution">
    <text evidence="3">The sequence shown here is derived from an EMBL/GenBank/DDBJ whole genome shotgun (WGS) entry which is preliminary data.</text>
</comment>
<evidence type="ECO:0000313" key="4">
    <source>
        <dbReference type="Proteomes" id="UP001501447"/>
    </source>
</evidence>
<dbReference type="InterPro" id="IPR029058">
    <property type="entry name" value="AB_hydrolase_fold"/>
</dbReference>
<dbReference type="PANTHER" id="PTHR43798">
    <property type="entry name" value="MONOACYLGLYCEROL LIPASE"/>
    <property type="match status" value="1"/>
</dbReference>
<reference evidence="4" key="1">
    <citation type="journal article" date="2019" name="Int. J. Syst. Evol. Microbiol.">
        <title>The Global Catalogue of Microorganisms (GCM) 10K type strain sequencing project: providing services to taxonomists for standard genome sequencing and annotation.</title>
        <authorList>
            <consortium name="The Broad Institute Genomics Platform"/>
            <consortium name="The Broad Institute Genome Sequencing Center for Infectious Disease"/>
            <person name="Wu L."/>
            <person name="Ma J."/>
        </authorList>
    </citation>
    <scope>NUCLEOTIDE SEQUENCE [LARGE SCALE GENOMIC DNA]</scope>
    <source>
        <strain evidence="4">JCM 16373</strain>
    </source>
</reference>
<accession>A0ABP6CKC5</accession>
<evidence type="ECO:0000259" key="2">
    <source>
        <dbReference type="Pfam" id="PF00561"/>
    </source>
</evidence>
<evidence type="ECO:0000313" key="3">
    <source>
        <dbReference type="EMBL" id="GAA2616311.1"/>
    </source>
</evidence>
<protein>
    <submittedName>
        <fullName evidence="3">Alpha/beta hydrolase</fullName>
    </submittedName>
</protein>
<dbReference type="PANTHER" id="PTHR43798:SF27">
    <property type="entry name" value="HYDROLASE ALPHA_BETA HYDROLASE FOLD FAMILY"/>
    <property type="match status" value="1"/>
</dbReference>
<dbReference type="InterPro" id="IPR000073">
    <property type="entry name" value="AB_hydrolase_1"/>
</dbReference>
<dbReference type="Proteomes" id="UP001501447">
    <property type="component" value="Unassembled WGS sequence"/>
</dbReference>
<dbReference type="Pfam" id="PF00561">
    <property type="entry name" value="Abhydrolase_1"/>
    <property type="match status" value="1"/>
</dbReference>
<name>A0ABP6CKC5_9ACTN</name>
<feature type="domain" description="AB hydrolase-1" evidence="2">
    <location>
        <begin position="92"/>
        <end position="314"/>
    </location>
</feature>
<dbReference type="Gene3D" id="3.40.50.1820">
    <property type="entry name" value="alpha/beta hydrolase"/>
    <property type="match status" value="1"/>
</dbReference>
<evidence type="ECO:0000256" key="1">
    <source>
        <dbReference type="SAM" id="MobiDB-lite"/>
    </source>
</evidence>
<keyword evidence="4" id="KW-1185">Reference proteome</keyword>
<proteinExistence type="predicted"/>
<gene>
    <name evidence="3" type="ORF">GCM10009863_32550</name>
</gene>
<feature type="region of interest" description="Disordered" evidence="1">
    <location>
        <begin position="31"/>
        <end position="62"/>
    </location>
</feature>
<dbReference type="EMBL" id="BAAARJ010000009">
    <property type="protein sequence ID" value="GAA2616311.1"/>
    <property type="molecule type" value="Genomic_DNA"/>
</dbReference>